<name>A0AA39GE49_SARSR</name>
<dbReference type="AlphaFoldDB" id="A0AA39GE49"/>
<comment type="caution">
    <text evidence="2">The sequence shown here is derived from an EMBL/GenBank/DDBJ whole genome shotgun (WGS) entry which is preliminary data.</text>
</comment>
<reference evidence="2" key="1">
    <citation type="submission" date="2022-10" db="EMBL/GenBank/DDBJ databases">
        <title>Determination and structural analysis of whole genome sequence of Sarocladium strictum F4-1.</title>
        <authorList>
            <person name="Hu L."/>
            <person name="Jiang Y."/>
        </authorList>
    </citation>
    <scope>NUCLEOTIDE SEQUENCE</scope>
    <source>
        <strain evidence="2">F4-1</strain>
    </source>
</reference>
<keyword evidence="3" id="KW-1185">Reference proteome</keyword>
<feature type="compositionally biased region" description="Low complexity" evidence="1">
    <location>
        <begin position="19"/>
        <end position="30"/>
    </location>
</feature>
<accession>A0AA39GE49</accession>
<protein>
    <recommendedName>
        <fullName evidence="4">P-loop containing nucleoside triphosphate hydrolase protein</fullName>
    </recommendedName>
</protein>
<proteinExistence type="predicted"/>
<dbReference type="InterPro" id="IPR027417">
    <property type="entry name" value="P-loop_NTPase"/>
</dbReference>
<dbReference type="Proteomes" id="UP001175261">
    <property type="component" value="Unassembled WGS sequence"/>
</dbReference>
<gene>
    <name evidence="2" type="ORF">NLU13_6834</name>
</gene>
<evidence type="ECO:0000313" key="2">
    <source>
        <dbReference type="EMBL" id="KAK0385657.1"/>
    </source>
</evidence>
<evidence type="ECO:0000256" key="1">
    <source>
        <dbReference type="SAM" id="MobiDB-lite"/>
    </source>
</evidence>
<dbReference type="PANTHER" id="PTHR13884:SF16">
    <property type="entry name" value="AAA+ ATPASE DOMAIN-CONTAINING PROTEIN-RELATED"/>
    <property type="match status" value="1"/>
</dbReference>
<feature type="compositionally biased region" description="Polar residues" evidence="1">
    <location>
        <begin position="1"/>
        <end position="10"/>
    </location>
</feature>
<dbReference type="InterPro" id="IPR053236">
    <property type="entry name" value="Cornifin"/>
</dbReference>
<dbReference type="SUPFAM" id="SSF52540">
    <property type="entry name" value="P-loop containing nucleoside triphosphate hydrolases"/>
    <property type="match status" value="1"/>
</dbReference>
<organism evidence="2 3">
    <name type="scientific">Sarocladium strictum</name>
    <name type="common">Black bundle disease fungus</name>
    <name type="synonym">Acremonium strictum</name>
    <dbReference type="NCBI Taxonomy" id="5046"/>
    <lineage>
        <taxon>Eukaryota</taxon>
        <taxon>Fungi</taxon>
        <taxon>Dikarya</taxon>
        <taxon>Ascomycota</taxon>
        <taxon>Pezizomycotina</taxon>
        <taxon>Sordariomycetes</taxon>
        <taxon>Hypocreomycetidae</taxon>
        <taxon>Hypocreales</taxon>
        <taxon>Sarocladiaceae</taxon>
        <taxon>Sarocladium</taxon>
    </lineage>
</organism>
<dbReference type="EMBL" id="JAPDFR010000006">
    <property type="protein sequence ID" value="KAK0385657.1"/>
    <property type="molecule type" value="Genomic_DNA"/>
</dbReference>
<evidence type="ECO:0000313" key="3">
    <source>
        <dbReference type="Proteomes" id="UP001175261"/>
    </source>
</evidence>
<dbReference type="PANTHER" id="PTHR13884">
    <property type="entry name" value="DUF853 DOMAIN-CONTAINING PROTEIN"/>
    <property type="match status" value="1"/>
</dbReference>
<sequence length="553" mass="60486">MGAYTMSSYRHSGDEESSTDTSESDYSSGSELERTPSEVEDSDYEAHIDLLEVTSANDEASEVETAPIFTNAVRLHTQQVSAQGKAPFGQYGLLAGDVSNGSALTTRKQDPRIFYNIAAPSSAFICGSQGSGKSHSLSCMLENCLTSSVANVLPRPLTGIVFHYDAFASDTGGSPCEAAHLSSSADVKVRVLCPPTNIGNIRRIYSRLQNVTVEELRIKESDLDTSRMLEMMAVKSTKGGMPLYLNVIVRILRDLRIHQQRTGTRFSYSLFKQELAKEELTDAQLGPLQQRLDTLESFMVKNEARAYDMFKNRKDSKLMTSSRAKGNNWAPQPGQLTIVDLSCPCVTAEAACSLFNICLHLFLEQNSQIGRVVALDEAHKYMTDSPECQALTEALLATIRLQRHLGARIIISTQEPTISPKLLDLCSVTIVHRFTSPDWLDTLKKHLAGASAFSTSADSPEDSDDDGRSYVGIQPLKLNGDDLAKDLFSKIVALRTGEALMFAPSAIIGLKSREAAQDSGKGRKIMVRLGNGVLKVRVRKRVTKDGGRSIMAN</sequence>
<feature type="region of interest" description="Disordered" evidence="1">
    <location>
        <begin position="1"/>
        <end position="42"/>
    </location>
</feature>
<dbReference type="Gene3D" id="3.40.50.300">
    <property type="entry name" value="P-loop containing nucleotide triphosphate hydrolases"/>
    <property type="match status" value="1"/>
</dbReference>
<evidence type="ECO:0008006" key="4">
    <source>
        <dbReference type="Google" id="ProtNLM"/>
    </source>
</evidence>